<dbReference type="AlphaFoldDB" id="A0A855FNN0"/>
<evidence type="ECO:0000313" key="11">
    <source>
        <dbReference type="Proteomes" id="UP000230463"/>
    </source>
</evidence>
<comment type="caution">
    <text evidence="10">The sequence shown here is derived from an EMBL/GenBank/DDBJ whole genome shotgun (WGS) entry which is preliminary data.</text>
</comment>
<dbReference type="CDD" id="cd10030">
    <property type="entry name" value="UDG-F4_TTUDGA_SPO1dp_like"/>
    <property type="match status" value="1"/>
</dbReference>
<evidence type="ECO:0000256" key="2">
    <source>
        <dbReference type="ARBA" id="ARBA00022723"/>
    </source>
</evidence>
<feature type="region of interest" description="Disordered" evidence="8">
    <location>
        <begin position="33"/>
        <end position="70"/>
    </location>
</feature>
<sequence length="289" mass="31466">MLDSRYLYLHEAMGLGPMWLSQTAYLIVPESAPKNTETDSAPAPTGQPVSASTGRQQTIAATQTASARKSSPQAVNQHRAALQQIINQSRPATVPEVQTAAGNNININSDKPIPDEFNISFDAIPASLAACTRCNLHQERCTPLPGYGASNARLLVVSSNPAPPDDSNQQLFSGEVGKLLNNMLAAINMTTEEVFYTSQVKCAPNVSLHITAEHLHACLPYLSAQIEHIRPQAVLLLGQIFSRIDQNTLAQNLHNIPFVICPHPARLLRQSHLKATAWAALKQLRNYLQ</sequence>
<dbReference type="InterPro" id="IPR005122">
    <property type="entry name" value="Uracil-DNA_glycosylase-like"/>
</dbReference>
<proteinExistence type="predicted"/>
<dbReference type="InterPro" id="IPR051536">
    <property type="entry name" value="UDG_Type-4/5"/>
</dbReference>
<dbReference type="Pfam" id="PF03167">
    <property type="entry name" value="UDG"/>
    <property type="match status" value="1"/>
</dbReference>
<evidence type="ECO:0000256" key="7">
    <source>
        <dbReference type="ARBA" id="ARBA00023204"/>
    </source>
</evidence>
<dbReference type="SMART" id="SM00987">
    <property type="entry name" value="UreE_C"/>
    <property type="match status" value="1"/>
</dbReference>
<dbReference type="SUPFAM" id="SSF52141">
    <property type="entry name" value="Uracil-DNA glycosylase-like"/>
    <property type="match status" value="1"/>
</dbReference>
<gene>
    <name evidence="10" type="ORF">BHC57_02670</name>
</gene>
<dbReference type="PANTHER" id="PTHR33693">
    <property type="entry name" value="TYPE-5 URACIL-DNA GLYCOSYLASE"/>
    <property type="match status" value="1"/>
</dbReference>
<dbReference type="SMART" id="SM00986">
    <property type="entry name" value="UDG"/>
    <property type="match status" value="1"/>
</dbReference>
<evidence type="ECO:0000256" key="6">
    <source>
        <dbReference type="ARBA" id="ARBA00023014"/>
    </source>
</evidence>
<accession>A0A855FNN0</accession>
<keyword evidence="2" id="KW-0479">Metal-binding</keyword>
<keyword evidence="4" id="KW-0378">Hydrolase</keyword>
<keyword evidence="1" id="KW-0004">4Fe-4S</keyword>
<dbReference type="GO" id="GO:0046872">
    <property type="term" value="F:metal ion binding"/>
    <property type="evidence" value="ECO:0007669"/>
    <property type="project" value="UniProtKB-KW"/>
</dbReference>
<evidence type="ECO:0000256" key="3">
    <source>
        <dbReference type="ARBA" id="ARBA00022763"/>
    </source>
</evidence>
<reference evidence="10 11" key="1">
    <citation type="journal article" date="2017" name="MBio">
        <title>Type VI secretion-mediated competition in the bee gut microbiome.</title>
        <authorList>
            <person name="Steele M.I."/>
            <person name="Kwong W.K."/>
            <person name="Powell J.E."/>
            <person name="Whiteley M."/>
            <person name="Moran N.A."/>
        </authorList>
    </citation>
    <scope>NUCLEOTIDE SEQUENCE [LARGE SCALE GENOMIC DNA]</scope>
    <source>
        <strain evidence="10 11">HK3</strain>
    </source>
</reference>
<dbReference type="Gene3D" id="3.40.470.10">
    <property type="entry name" value="Uracil-DNA glycosylase-like domain"/>
    <property type="match status" value="1"/>
</dbReference>
<keyword evidence="3" id="KW-0227">DNA damage</keyword>
<dbReference type="Proteomes" id="UP000230463">
    <property type="component" value="Unassembled WGS sequence"/>
</dbReference>
<keyword evidence="6" id="KW-0411">Iron-sulfur</keyword>
<dbReference type="PANTHER" id="PTHR33693:SF3">
    <property type="entry name" value="TYPE-5 URACIL-DNA GLYCOSYLASE"/>
    <property type="match status" value="1"/>
</dbReference>
<keyword evidence="5" id="KW-0408">Iron</keyword>
<dbReference type="GO" id="GO:0051539">
    <property type="term" value="F:4 iron, 4 sulfur cluster binding"/>
    <property type="evidence" value="ECO:0007669"/>
    <property type="project" value="UniProtKB-KW"/>
</dbReference>
<protein>
    <recommendedName>
        <fullName evidence="9">Uracil-DNA glycosylase-like domain-containing protein</fullName>
    </recommendedName>
</protein>
<feature type="domain" description="Uracil-DNA glycosylase-like" evidence="9">
    <location>
        <begin position="145"/>
        <end position="282"/>
    </location>
</feature>
<evidence type="ECO:0000313" key="10">
    <source>
        <dbReference type="EMBL" id="PIT61016.1"/>
    </source>
</evidence>
<evidence type="ECO:0000259" key="9">
    <source>
        <dbReference type="SMART" id="SM00986"/>
    </source>
</evidence>
<evidence type="ECO:0000256" key="1">
    <source>
        <dbReference type="ARBA" id="ARBA00022485"/>
    </source>
</evidence>
<keyword evidence="7" id="KW-0234">DNA repair</keyword>
<organism evidence="10 11">
    <name type="scientific">Snodgrassella alvi</name>
    <dbReference type="NCBI Taxonomy" id="1196083"/>
    <lineage>
        <taxon>Bacteria</taxon>
        <taxon>Pseudomonadati</taxon>
        <taxon>Pseudomonadota</taxon>
        <taxon>Betaproteobacteria</taxon>
        <taxon>Neisseriales</taxon>
        <taxon>Neisseriaceae</taxon>
        <taxon>Snodgrassella</taxon>
    </lineage>
</organism>
<dbReference type="EMBL" id="MEIU01000039">
    <property type="protein sequence ID" value="PIT61016.1"/>
    <property type="molecule type" value="Genomic_DNA"/>
</dbReference>
<evidence type="ECO:0000256" key="4">
    <source>
        <dbReference type="ARBA" id="ARBA00022801"/>
    </source>
</evidence>
<evidence type="ECO:0000256" key="5">
    <source>
        <dbReference type="ARBA" id="ARBA00023004"/>
    </source>
</evidence>
<name>A0A855FNN0_9NEIS</name>
<dbReference type="RefSeq" id="WP_100123295.1">
    <property type="nucleotide sequence ID" value="NZ_MEIU01000039.1"/>
</dbReference>
<dbReference type="GO" id="GO:0097506">
    <property type="term" value="F:deaminated base DNA N-glycosylase activity"/>
    <property type="evidence" value="ECO:0007669"/>
    <property type="project" value="UniProtKB-ARBA"/>
</dbReference>
<feature type="compositionally biased region" description="Low complexity" evidence="8">
    <location>
        <begin position="56"/>
        <end position="65"/>
    </location>
</feature>
<evidence type="ECO:0000256" key="8">
    <source>
        <dbReference type="SAM" id="MobiDB-lite"/>
    </source>
</evidence>
<dbReference type="GO" id="GO:0006281">
    <property type="term" value="P:DNA repair"/>
    <property type="evidence" value="ECO:0007669"/>
    <property type="project" value="UniProtKB-KW"/>
</dbReference>
<dbReference type="InterPro" id="IPR036895">
    <property type="entry name" value="Uracil-DNA_glycosylase-like_sf"/>
</dbReference>